<reference evidence="1" key="1">
    <citation type="submission" date="2016-03" db="EMBL/GenBank/DDBJ databases">
        <title>Mechanisms controlling the formation of the plant cell surface in tip-growing cells are functionally conserved among land plants.</title>
        <authorList>
            <person name="Honkanen S."/>
            <person name="Jones V.A."/>
            <person name="Morieri G."/>
            <person name="Champion C."/>
            <person name="Hetherington A.J."/>
            <person name="Kelly S."/>
            <person name="Saint-Marcoux D."/>
            <person name="Proust H."/>
            <person name="Prescott H."/>
            <person name="Dolan L."/>
        </authorList>
    </citation>
    <scope>NUCLEOTIDE SEQUENCE [LARGE SCALE GENOMIC DNA]</scope>
    <source>
        <tissue evidence="1">Whole gametophyte</tissue>
    </source>
</reference>
<dbReference type="PANTHER" id="PTHR34454">
    <property type="entry name" value="TUNICAMYCIN INDUCED PROTEIN"/>
    <property type="match status" value="1"/>
</dbReference>
<protein>
    <submittedName>
        <fullName evidence="1">Uncharacterized protein</fullName>
    </submittedName>
</protein>
<name>A0A176W1G1_MARPO</name>
<sequence length="496" mass="54986">MLSKMMVDFRRGGGRSLLFVAASFLLVLTGQALSILDVDGVPAYASKVVSIYLEGWTIIRENTELDFSYEDGEDMMDPFFIHLPLCLVVIAISAQNMCVDLQEAAEAVVKQSGLKKEAIKISSVNMKDAKLGETVLYEFDIQVGDSVLPFMVREEITAWRFLEEVMASYDKDKGGNPVDVWNPEFMPAVMKPFQLAGPVDLWISDAKDLRLAMPHEVDAGMVRRVLVADGAFVTVEGAREVSLSHPLQLPLPLLQTGSGFGGSVASKLLHLAARLRQASQSEEKPLLSLRIVGPTSLVAASEESDSNKAAGLKVKKLAPGSVELVSRKDKPEQQHLALVQDQPLSLTVPWLWPLASLNGSNPNLLGLEKALLAVLGRKAHQRGSINLLKAKATVASFVKLPFELEMQLNNETVEDYETRWPEWITKPKVQRWPFEILAKVEGDKLLAMNVNQLEDVQPIEVSAWDFQLPYNRSDSKFSPFLGEIRPMTLEMDWDGF</sequence>
<gene>
    <name evidence="1" type="ORF">AXG93_4601s1350</name>
</gene>
<dbReference type="EMBL" id="LVLJ01002264">
    <property type="protein sequence ID" value="OAE26036.1"/>
    <property type="molecule type" value="Genomic_DNA"/>
</dbReference>
<evidence type="ECO:0000313" key="2">
    <source>
        <dbReference type="Proteomes" id="UP000077202"/>
    </source>
</evidence>
<dbReference type="AlphaFoldDB" id="A0A176W1G1"/>
<dbReference type="Proteomes" id="UP000077202">
    <property type="component" value="Unassembled WGS sequence"/>
</dbReference>
<accession>A0A176W1G1</accession>
<dbReference type="InterPro" id="IPR053283">
    <property type="entry name" value="TUNICAMYCIN_INDUCED_1"/>
</dbReference>
<evidence type="ECO:0000313" key="1">
    <source>
        <dbReference type="EMBL" id="OAE26036.1"/>
    </source>
</evidence>
<keyword evidence="2" id="KW-1185">Reference proteome</keyword>
<proteinExistence type="predicted"/>
<organism evidence="1 2">
    <name type="scientific">Marchantia polymorpha subsp. ruderalis</name>
    <dbReference type="NCBI Taxonomy" id="1480154"/>
    <lineage>
        <taxon>Eukaryota</taxon>
        <taxon>Viridiplantae</taxon>
        <taxon>Streptophyta</taxon>
        <taxon>Embryophyta</taxon>
        <taxon>Marchantiophyta</taxon>
        <taxon>Marchantiopsida</taxon>
        <taxon>Marchantiidae</taxon>
        <taxon>Marchantiales</taxon>
        <taxon>Marchantiaceae</taxon>
        <taxon>Marchantia</taxon>
    </lineage>
</organism>
<dbReference type="PANTHER" id="PTHR34454:SF2">
    <property type="entry name" value="PROTEIN TUNICAMYCIN INDUCED 1"/>
    <property type="match status" value="1"/>
</dbReference>
<comment type="caution">
    <text evidence="1">The sequence shown here is derived from an EMBL/GenBank/DDBJ whole genome shotgun (WGS) entry which is preliminary data.</text>
</comment>